<dbReference type="FunFam" id="3.40.50.300:FF:000016">
    <property type="entry name" value="Oligopeptide ABC transporter ATP-binding component"/>
    <property type="match status" value="1"/>
</dbReference>
<dbReference type="CDD" id="cd03257">
    <property type="entry name" value="ABC_NikE_OppD_transporters"/>
    <property type="match status" value="1"/>
</dbReference>
<dbReference type="GO" id="GO:0015413">
    <property type="term" value="F:ABC-type nickel transporter activity"/>
    <property type="evidence" value="ECO:0007669"/>
    <property type="project" value="UniProtKB-EC"/>
</dbReference>
<keyword evidence="3" id="KW-0813">Transport</keyword>
<dbReference type="Gene3D" id="3.40.50.300">
    <property type="entry name" value="P-loop containing nucleotide triphosphate hydrolases"/>
    <property type="match status" value="1"/>
</dbReference>
<evidence type="ECO:0000313" key="18">
    <source>
        <dbReference type="EMBL" id="QDH20210.1"/>
    </source>
</evidence>
<dbReference type="InterPro" id="IPR003593">
    <property type="entry name" value="AAA+_ATPase"/>
</dbReference>
<name>A0A4Y6UU27_SACBS</name>
<evidence type="ECO:0000256" key="1">
    <source>
        <dbReference type="ARBA" id="ARBA00004202"/>
    </source>
</evidence>
<dbReference type="OrthoDB" id="9802264at2"/>
<gene>
    <name evidence="18" type="ORF">FFV09_04655</name>
</gene>
<dbReference type="PROSITE" id="PS00211">
    <property type="entry name" value="ABC_TRANSPORTER_1"/>
    <property type="match status" value="1"/>
</dbReference>
<dbReference type="EC" id="7.2.2.11" evidence="13"/>
<dbReference type="InterPro" id="IPR027417">
    <property type="entry name" value="P-loop_NTPase"/>
</dbReference>
<dbReference type="PROSITE" id="PS50893">
    <property type="entry name" value="ABC_TRANSPORTER_2"/>
    <property type="match status" value="1"/>
</dbReference>
<keyword evidence="16" id="KW-0175">Coiled coil</keyword>
<accession>A0A4Y6UU27</accession>
<dbReference type="PANTHER" id="PTHR43297:SF13">
    <property type="entry name" value="NICKEL ABC TRANSPORTER, ATP-BINDING PROTEIN"/>
    <property type="match status" value="1"/>
</dbReference>
<evidence type="ECO:0000256" key="2">
    <source>
        <dbReference type="ARBA" id="ARBA00005417"/>
    </source>
</evidence>
<dbReference type="KEGG" id="saca:FFV09_04655"/>
<dbReference type="InterPro" id="IPR050388">
    <property type="entry name" value="ABC_Ni/Peptide_Import"/>
</dbReference>
<feature type="coiled-coil region" evidence="16">
    <location>
        <begin position="134"/>
        <end position="161"/>
    </location>
</feature>
<dbReference type="EMBL" id="CP041217">
    <property type="protein sequence ID" value="QDH20210.1"/>
    <property type="molecule type" value="Genomic_DNA"/>
</dbReference>
<evidence type="ECO:0000256" key="13">
    <source>
        <dbReference type="ARBA" id="ARBA00039098"/>
    </source>
</evidence>
<keyword evidence="6" id="KW-0547">Nucleotide-binding</keyword>
<evidence type="ECO:0000256" key="11">
    <source>
        <dbReference type="ARBA" id="ARBA00023136"/>
    </source>
</evidence>
<dbReference type="SMART" id="SM00382">
    <property type="entry name" value="AAA"/>
    <property type="match status" value="1"/>
</dbReference>
<evidence type="ECO:0000256" key="15">
    <source>
        <dbReference type="ARBA" id="ARBA00048610"/>
    </source>
</evidence>
<dbReference type="AlphaFoldDB" id="A0A4Y6UU27"/>
<evidence type="ECO:0000256" key="12">
    <source>
        <dbReference type="ARBA" id="ARBA00038669"/>
    </source>
</evidence>
<dbReference type="InterPro" id="IPR003439">
    <property type="entry name" value="ABC_transporter-like_ATP-bd"/>
</dbReference>
<keyword evidence="8" id="KW-1278">Translocase</keyword>
<dbReference type="InterPro" id="IPR017871">
    <property type="entry name" value="ABC_transporter-like_CS"/>
</dbReference>
<evidence type="ECO:0000256" key="5">
    <source>
        <dbReference type="ARBA" id="ARBA00022596"/>
    </source>
</evidence>
<evidence type="ECO:0000256" key="6">
    <source>
        <dbReference type="ARBA" id="ARBA00022741"/>
    </source>
</evidence>
<dbReference type="Proteomes" id="UP000316968">
    <property type="component" value="Chromosome"/>
</dbReference>
<dbReference type="PANTHER" id="PTHR43297">
    <property type="entry name" value="OLIGOPEPTIDE TRANSPORT ATP-BINDING PROTEIN APPD"/>
    <property type="match status" value="1"/>
</dbReference>
<evidence type="ECO:0000256" key="10">
    <source>
        <dbReference type="ARBA" id="ARBA00023112"/>
    </source>
</evidence>
<evidence type="ECO:0000313" key="19">
    <source>
        <dbReference type="Proteomes" id="UP000316968"/>
    </source>
</evidence>
<dbReference type="Pfam" id="PF00005">
    <property type="entry name" value="ABC_tran"/>
    <property type="match status" value="1"/>
</dbReference>
<dbReference type="GO" id="GO:0016887">
    <property type="term" value="F:ATP hydrolysis activity"/>
    <property type="evidence" value="ECO:0007669"/>
    <property type="project" value="InterPro"/>
</dbReference>
<evidence type="ECO:0000256" key="8">
    <source>
        <dbReference type="ARBA" id="ARBA00022967"/>
    </source>
</evidence>
<keyword evidence="4" id="KW-1003">Cell membrane</keyword>
<evidence type="ECO:0000256" key="3">
    <source>
        <dbReference type="ARBA" id="ARBA00022448"/>
    </source>
</evidence>
<dbReference type="GO" id="GO:0005524">
    <property type="term" value="F:ATP binding"/>
    <property type="evidence" value="ECO:0007669"/>
    <property type="project" value="UniProtKB-KW"/>
</dbReference>
<keyword evidence="9" id="KW-0406">Ion transport</keyword>
<sequence>MAKTALERKRRVDVNRLSVETESQALPLLEIRSLTTTFPGEHRTFAAVNDVSLTVRAGRVTALVGESGSGKSATALSVMGLIDAPGRIEAGEIRLGGIDLRGLSKKSLQASRGREMAMIFQDPVQALNPVIPIGRQLTETIRRHRSNVKRAEARRIAIEQLRRAGLDDAERLMSAYAFELSGGMCQRIMIALALVSGAKLLIADEPTTALDVSVQAFILRELDRVRREDNVGILLITHDLGVVAELADDLYVMRAGRIVEYGEAAEVFDNPRHVYTQELLDSRL</sequence>
<comment type="subcellular location">
    <subcellularLocation>
        <location evidence="1">Cell membrane</location>
        <topology evidence="1">Peripheral membrane protein</topology>
    </subcellularLocation>
</comment>
<dbReference type="GO" id="GO:0005886">
    <property type="term" value="C:plasma membrane"/>
    <property type="evidence" value="ECO:0007669"/>
    <property type="project" value="UniProtKB-SubCell"/>
</dbReference>
<keyword evidence="11" id="KW-0472">Membrane</keyword>
<keyword evidence="5" id="KW-0533">Nickel</keyword>
<keyword evidence="19" id="KW-1185">Reference proteome</keyword>
<protein>
    <recommendedName>
        <fullName evidence="14">Nickel import system ATP-binding protein NikD</fullName>
        <ecNumber evidence="13">7.2.2.11</ecNumber>
    </recommendedName>
</protein>
<reference evidence="18 19" key="1">
    <citation type="submission" date="2019-06" db="EMBL/GenBank/DDBJ databases">
        <title>Saccharibacillus brassicae sp. nov., an endophytic bacterium isolated from Chinese cabbage seeds (Brassica pekinensis).</title>
        <authorList>
            <person name="Jiang L."/>
            <person name="Lee J."/>
            <person name="Kim S.W."/>
        </authorList>
    </citation>
    <scope>NUCLEOTIDE SEQUENCE [LARGE SCALE GENOMIC DNA]</scope>
    <source>
        <strain evidence="19">KCTC 43072 / ATSA2</strain>
    </source>
</reference>
<proteinExistence type="inferred from homology"/>
<evidence type="ECO:0000256" key="16">
    <source>
        <dbReference type="SAM" id="Coils"/>
    </source>
</evidence>
<dbReference type="SUPFAM" id="SSF52540">
    <property type="entry name" value="P-loop containing nucleoside triphosphate hydrolases"/>
    <property type="match status" value="1"/>
</dbReference>
<keyword evidence="7 18" id="KW-0067">ATP-binding</keyword>
<comment type="catalytic activity">
    <reaction evidence="15">
        <text>Ni(2+)(out) + ATP + H2O = Ni(2+)(in) + ADP + phosphate + H(+)</text>
        <dbReference type="Rhea" id="RHEA:15557"/>
        <dbReference type="ChEBI" id="CHEBI:15377"/>
        <dbReference type="ChEBI" id="CHEBI:15378"/>
        <dbReference type="ChEBI" id="CHEBI:30616"/>
        <dbReference type="ChEBI" id="CHEBI:43474"/>
        <dbReference type="ChEBI" id="CHEBI:49786"/>
        <dbReference type="ChEBI" id="CHEBI:456216"/>
        <dbReference type="EC" id="7.2.2.11"/>
    </reaction>
    <physiologicalReaction direction="left-to-right" evidence="15">
        <dbReference type="Rhea" id="RHEA:15558"/>
    </physiologicalReaction>
</comment>
<feature type="domain" description="ABC transporter" evidence="17">
    <location>
        <begin position="29"/>
        <end position="280"/>
    </location>
</feature>
<organism evidence="18 19">
    <name type="scientific">Saccharibacillus brassicae</name>
    <dbReference type="NCBI Taxonomy" id="2583377"/>
    <lineage>
        <taxon>Bacteria</taxon>
        <taxon>Bacillati</taxon>
        <taxon>Bacillota</taxon>
        <taxon>Bacilli</taxon>
        <taxon>Bacillales</taxon>
        <taxon>Paenibacillaceae</taxon>
        <taxon>Saccharibacillus</taxon>
    </lineage>
</organism>
<evidence type="ECO:0000256" key="7">
    <source>
        <dbReference type="ARBA" id="ARBA00022840"/>
    </source>
</evidence>
<keyword evidence="10" id="KW-0921">Nickel transport</keyword>
<comment type="subunit">
    <text evidence="12">The complex is composed of two ATP-binding proteins (NikD and NikE), two transmembrane proteins (NikB and NikC) and a solute-binding protein (NikA).</text>
</comment>
<evidence type="ECO:0000256" key="14">
    <source>
        <dbReference type="ARBA" id="ARBA00044143"/>
    </source>
</evidence>
<evidence type="ECO:0000259" key="17">
    <source>
        <dbReference type="PROSITE" id="PS50893"/>
    </source>
</evidence>
<comment type="similarity">
    <text evidence="2">Belongs to the ABC transporter superfamily.</text>
</comment>
<evidence type="ECO:0000256" key="9">
    <source>
        <dbReference type="ARBA" id="ARBA00023065"/>
    </source>
</evidence>
<evidence type="ECO:0000256" key="4">
    <source>
        <dbReference type="ARBA" id="ARBA00022475"/>
    </source>
</evidence>